<keyword evidence="3" id="KW-0547">Nucleotide-binding</keyword>
<gene>
    <name evidence="6" type="ORF">N495_07890</name>
</gene>
<name>A0A0D0ZYB3_CLOBO</name>
<evidence type="ECO:0000256" key="2">
    <source>
        <dbReference type="ARBA" id="ARBA00022448"/>
    </source>
</evidence>
<organism evidence="6 7">
    <name type="scientific">Clostridium botulinum B2 450</name>
    <dbReference type="NCBI Taxonomy" id="1379739"/>
    <lineage>
        <taxon>Bacteria</taxon>
        <taxon>Bacillati</taxon>
        <taxon>Bacillota</taxon>
        <taxon>Clostridia</taxon>
        <taxon>Eubacteriales</taxon>
        <taxon>Clostridiaceae</taxon>
        <taxon>Clostridium</taxon>
    </lineage>
</organism>
<evidence type="ECO:0000256" key="4">
    <source>
        <dbReference type="ARBA" id="ARBA00022840"/>
    </source>
</evidence>
<dbReference type="CDD" id="cd03255">
    <property type="entry name" value="ABC_MJ0796_LolCDE_FtsE"/>
    <property type="match status" value="1"/>
</dbReference>
<evidence type="ECO:0000256" key="1">
    <source>
        <dbReference type="ARBA" id="ARBA00005417"/>
    </source>
</evidence>
<dbReference type="Proteomes" id="UP000032250">
    <property type="component" value="Unassembled WGS sequence"/>
</dbReference>
<comment type="similarity">
    <text evidence="1">Belongs to the ABC transporter superfamily.</text>
</comment>
<dbReference type="GO" id="GO:0022857">
    <property type="term" value="F:transmembrane transporter activity"/>
    <property type="evidence" value="ECO:0007669"/>
    <property type="project" value="UniProtKB-ARBA"/>
</dbReference>
<dbReference type="GO" id="GO:0005524">
    <property type="term" value="F:ATP binding"/>
    <property type="evidence" value="ECO:0007669"/>
    <property type="project" value="UniProtKB-KW"/>
</dbReference>
<dbReference type="HOGENOM" id="CLU_000604_1_22_9"/>
<comment type="caution">
    <text evidence="6">The sequence shown here is derived from an EMBL/GenBank/DDBJ whole genome shotgun (WGS) entry which is preliminary data.</text>
</comment>
<dbReference type="Gene3D" id="3.40.50.300">
    <property type="entry name" value="P-loop containing nucleotide triphosphate hydrolases"/>
    <property type="match status" value="1"/>
</dbReference>
<sequence length="232" mass="26377">MYLSLKNIGKKFNIAGREFWVLKDINLEIEKGNIVTILGPSGSGKSTLLNIIGGIDKADKGQFILKDNIISDLKDQELTLYRREKLGFVFQFYNLIPNLTVWENIEVASNISHNPRDIKEILEKVHLYDKKDKFPQELSGGEQQRVSIARAIIKNPELLLCDEPTGALDYTTSKEILKLLEEINKEFKTTILIVTHNEPIASISDKIIKIRDGGISEFINNKEKIPAEKVVW</sequence>
<dbReference type="GO" id="GO:0098796">
    <property type="term" value="C:membrane protein complex"/>
    <property type="evidence" value="ECO:0007669"/>
    <property type="project" value="UniProtKB-ARBA"/>
</dbReference>
<keyword evidence="2" id="KW-0813">Transport</keyword>
<dbReference type="InterPro" id="IPR017911">
    <property type="entry name" value="MacB-like_ATP-bd"/>
</dbReference>
<evidence type="ECO:0000313" key="7">
    <source>
        <dbReference type="Proteomes" id="UP000032250"/>
    </source>
</evidence>
<dbReference type="SMART" id="SM00382">
    <property type="entry name" value="AAA"/>
    <property type="match status" value="1"/>
</dbReference>
<dbReference type="OrthoDB" id="9802264at2"/>
<dbReference type="SUPFAM" id="SSF52540">
    <property type="entry name" value="P-loop containing nucleoside triphosphate hydrolases"/>
    <property type="match status" value="1"/>
</dbReference>
<dbReference type="AlphaFoldDB" id="A0A0D0ZYB3"/>
<evidence type="ECO:0000259" key="5">
    <source>
        <dbReference type="PROSITE" id="PS50893"/>
    </source>
</evidence>
<reference evidence="6 7" key="1">
    <citation type="submission" date="2014-06" db="EMBL/GenBank/DDBJ databases">
        <title>Genome characterization of distinct group I Clostridium botulinum lineages.</title>
        <authorList>
            <person name="Giordani F."/>
            <person name="Anselmo A."/>
            <person name="Fillo S."/>
            <person name="Palozzi A.M."/>
            <person name="Fortunato A."/>
            <person name="Gentile B."/>
            <person name="Ciammaruconi A."/>
            <person name="Anniballi F."/>
            <person name="De Medici D."/>
            <person name="Lista F."/>
        </authorList>
    </citation>
    <scope>NUCLEOTIDE SEQUENCE [LARGE SCALE GENOMIC DNA]</scope>
    <source>
        <strain evidence="6 7">B2 450</strain>
    </source>
</reference>
<dbReference type="InterPro" id="IPR027417">
    <property type="entry name" value="P-loop_NTPase"/>
</dbReference>
<dbReference type="InterPro" id="IPR017871">
    <property type="entry name" value="ABC_transporter-like_CS"/>
</dbReference>
<dbReference type="PROSITE" id="PS00211">
    <property type="entry name" value="ABC_TRANSPORTER_1"/>
    <property type="match status" value="1"/>
</dbReference>
<accession>A0A0D0ZYB3</accession>
<keyword evidence="4 6" id="KW-0067">ATP-binding</keyword>
<dbReference type="EMBL" id="JXSU01000007">
    <property type="protein sequence ID" value="KIS23518.1"/>
    <property type="molecule type" value="Genomic_DNA"/>
</dbReference>
<feature type="domain" description="ABC transporter" evidence="5">
    <location>
        <begin position="3"/>
        <end position="231"/>
    </location>
</feature>
<dbReference type="PATRIC" id="fig|1379739.3.peg.1923"/>
<evidence type="ECO:0000256" key="3">
    <source>
        <dbReference type="ARBA" id="ARBA00022741"/>
    </source>
</evidence>
<proteinExistence type="inferred from homology"/>
<protein>
    <submittedName>
        <fullName evidence="6">ABC transporter ATP-binding protein</fullName>
    </submittedName>
</protein>
<dbReference type="InterPro" id="IPR003439">
    <property type="entry name" value="ABC_transporter-like_ATP-bd"/>
</dbReference>
<dbReference type="PANTHER" id="PTHR42798">
    <property type="entry name" value="LIPOPROTEIN-RELEASING SYSTEM ATP-BINDING PROTEIN LOLD"/>
    <property type="match status" value="1"/>
</dbReference>
<dbReference type="FunFam" id="3.40.50.300:FF:000032">
    <property type="entry name" value="Export ABC transporter ATP-binding protein"/>
    <property type="match status" value="1"/>
</dbReference>
<dbReference type="GO" id="GO:0016887">
    <property type="term" value="F:ATP hydrolysis activity"/>
    <property type="evidence" value="ECO:0007669"/>
    <property type="project" value="InterPro"/>
</dbReference>
<dbReference type="InterPro" id="IPR003593">
    <property type="entry name" value="AAA+_ATPase"/>
</dbReference>
<dbReference type="Pfam" id="PF00005">
    <property type="entry name" value="ABC_tran"/>
    <property type="match status" value="1"/>
</dbReference>
<evidence type="ECO:0000313" key="6">
    <source>
        <dbReference type="EMBL" id="KIS23518.1"/>
    </source>
</evidence>
<dbReference type="PANTHER" id="PTHR42798:SF2">
    <property type="entry name" value="ABC TRANSPORTER ATP-BINDING PROTEIN MG467-RELATED"/>
    <property type="match status" value="1"/>
</dbReference>
<dbReference type="RefSeq" id="WP_042385170.1">
    <property type="nucleotide sequence ID" value="NZ_JXSU01000007.1"/>
</dbReference>
<dbReference type="PROSITE" id="PS50893">
    <property type="entry name" value="ABC_TRANSPORTER_2"/>
    <property type="match status" value="1"/>
</dbReference>